<dbReference type="PANTHER" id="PTHR37951:SF1">
    <property type="entry name" value="TYPE VI SECRETION SYSTEM COMPONENT TSSA1"/>
    <property type="match status" value="1"/>
</dbReference>
<dbReference type="InterPro" id="IPR010657">
    <property type="entry name" value="ImpA_N"/>
</dbReference>
<evidence type="ECO:0000313" key="2">
    <source>
        <dbReference type="EMBL" id="MDX7988508.1"/>
    </source>
</evidence>
<reference evidence="3" key="1">
    <citation type="journal article" date="2024" name="Toxins">
        <title>Genome Sequence Analysis of Native Xenorhabdus Strains Isolated from Entomopathogenic Nematodes in Argentina.</title>
        <authorList>
            <person name="Palma L."/>
            <person name="Frizzo L."/>
            <person name="Kaiser S."/>
            <person name="Berry C."/>
            <person name="Caballero P."/>
            <person name="Bode H.B."/>
            <person name="Del Valle E.E."/>
        </authorList>
    </citation>
    <scope>NUCLEOTIDE SEQUENCE [LARGE SCALE GENOMIC DNA]</scope>
    <source>
        <strain evidence="3">12</strain>
    </source>
</reference>
<dbReference type="RefSeq" id="WP_319930913.1">
    <property type="nucleotide sequence ID" value="NZ_VCDN01000058.1"/>
</dbReference>
<dbReference type="Proteomes" id="UP001271890">
    <property type="component" value="Unassembled WGS sequence"/>
</dbReference>
<keyword evidence="3" id="KW-1185">Reference proteome</keyword>
<accession>A0ABU4SCH2</accession>
<comment type="caution">
    <text evidence="2">The sequence shown here is derived from an EMBL/GenBank/DDBJ whole genome shotgun (WGS) entry which is preliminary data.</text>
</comment>
<proteinExistence type="predicted"/>
<evidence type="ECO:0000259" key="1">
    <source>
        <dbReference type="Pfam" id="PF06812"/>
    </source>
</evidence>
<gene>
    <name evidence="2" type="primary">tssA</name>
    <name evidence="2" type="ORF">FE392_14400</name>
</gene>
<dbReference type="InterPro" id="IPR017740">
    <property type="entry name" value="TssA-like"/>
</dbReference>
<evidence type="ECO:0000313" key="3">
    <source>
        <dbReference type="Proteomes" id="UP001271890"/>
    </source>
</evidence>
<feature type="domain" description="ImpA N-terminal" evidence="1">
    <location>
        <begin position="7"/>
        <end position="130"/>
    </location>
</feature>
<dbReference type="Pfam" id="PF06812">
    <property type="entry name" value="ImpA_N"/>
    <property type="match status" value="1"/>
</dbReference>
<dbReference type="EMBL" id="VCDN01000058">
    <property type="protein sequence ID" value="MDX7988508.1"/>
    <property type="molecule type" value="Genomic_DNA"/>
</dbReference>
<protein>
    <submittedName>
        <fullName evidence="2">Type VI secretion system protein TssA</fullName>
    </submittedName>
</protein>
<sequence length="357" mass="40243">MNIDELLTPISPESPCGDDLEYDDEFLAIERLLVEKPEQQFGDVIIPSEPPNWGEIEKKAIKLLTRTKDLRIIIALMRSWLNQRGLCGYADGLNLLRQTLAMYWVDVWPKLEFDGEYDPLLRLNALAAIEDGSPSTITAQYSILLKDVSSELTFQEAFSLLSGTVTEVSNYSGGRSRLVEELKQKYDTPEIQAIKAIHEHLTALLETIRDNLSAGHMPVLPQFLKQLETIIEYCLPPEEVDIADNTDELGMAELQSLMQPGTDLEQAASSIMSGGIPLSLWKALEISNRDEAHMLLEKVKNYFLQNEPSHPAPMMIQRIQRLIHSDFMDIIHDLAPSGLDQLEVIFGHSDHSDTDMD</sequence>
<organism evidence="2 3">
    <name type="scientific">Xenorhabdus santafensis</name>
    <dbReference type="NCBI Taxonomy" id="2582833"/>
    <lineage>
        <taxon>Bacteria</taxon>
        <taxon>Pseudomonadati</taxon>
        <taxon>Pseudomonadota</taxon>
        <taxon>Gammaproteobacteria</taxon>
        <taxon>Enterobacterales</taxon>
        <taxon>Morganellaceae</taxon>
        <taxon>Xenorhabdus</taxon>
    </lineage>
</organism>
<name>A0ABU4SCH2_9GAMM</name>
<dbReference type="PANTHER" id="PTHR37951">
    <property type="entry name" value="CYTOPLASMIC PROTEIN-RELATED"/>
    <property type="match status" value="1"/>
</dbReference>
<dbReference type="NCBIfam" id="TIGR03363">
    <property type="entry name" value="VI_chp_8"/>
    <property type="match status" value="1"/>
</dbReference>